<keyword evidence="3" id="KW-0378">Hydrolase</keyword>
<dbReference type="GO" id="GO:0000166">
    <property type="term" value="F:nucleotide binding"/>
    <property type="evidence" value="ECO:0007669"/>
    <property type="project" value="InterPro"/>
</dbReference>
<dbReference type="Gene3D" id="3.30.360.10">
    <property type="entry name" value="Dihydrodipicolinate Reductase, domain 2"/>
    <property type="match status" value="1"/>
</dbReference>
<dbReference type="EMBL" id="DVOR01000043">
    <property type="protein sequence ID" value="HIV08749.1"/>
    <property type="molecule type" value="Genomic_DNA"/>
</dbReference>
<feature type="domain" description="Gfo/Idh/MocA-like oxidoreductase N-terminal" evidence="6">
    <location>
        <begin position="46"/>
        <end position="171"/>
    </location>
</feature>
<dbReference type="InterPro" id="IPR050463">
    <property type="entry name" value="Gfo/Idh/MocA_oxidrdct_glycsds"/>
</dbReference>
<evidence type="ECO:0000256" key="5">
    <source>
        <dbReference type="ARBA" id="ARBA00023295"/>
    </source>
</evidence>
<reference evidence="8" key="1">
    <citation type="submission" date="2020-10" db="EMBL/GenBank/DDBJ databases">
        <authorList>
            <person name="Gilroy R."/>
        </authorList>
    </citation>
    <scope>NUCLEOTIDE SEQUENCE</scope>
    <source>
        <strain evidence="8">35461</strain>
    </source>
</reference>
<dbReference type="Pfam" id="PF01408">
    <property type="entry name" value="GFO_IDH_MocA"/>
    <property type="match status" value="1"/>
</dbReference>
<evidence type="ECO:0000313" key="8">
    <source>
        <dbReference type="EMBL" id="HIV08749.1"/>
    </source>
</evidence>
<dbReference type="Proteomes" id="UP000886845">
    <property type="component" value="Unassembled WGS sequence"/>
</dbReference>
<keyword evidence="5" id="KW-0326">Glycosidase</keyword>
<proteinExistence type="inferred from homology"/>
<gene>
    <name evidence="8" type="ORF">IAC79_01370</name>
</gene>
<dbReference type="PROSITE" id="PS51318">
    <property type="entry name" value="TAT"/>
    <property type="match status" value="1"/>
</dbReference>
<dbReference type="InterPro" id="IPR049303">
    <property type="entry name" value="Glyco_hydro_109_C"/>
</dbReference>
<evidence type="ECO:0000256" key="2">
    <source>
        <dbReference type="ARBA" id="ARBA00009329"/>
    </source>
</evidence>
<dbReference type="PANTHER" id="PTHR43818:SF1">
    <property type="entry name" value="GLYCOSYL HYDROLASE FAMILY 109 PROTEIN"/>
    <property type="match status" value="1"/>
</dbReference>
<dbReference type="Gene3D" id="3.40.50.720">
    <property type="entry name" value="NAD(P)-binding Rossmann-like Domain"/>
    <property type="match status" value="1"/>
</dbReference>
<keyword evidence="4" id="KW-0520">NAD</keyword>
<comment type="similarity">
    <text evidence="2">Belongs to the Gfo/Idh/MocA family. Glycosyl hydrolase 109 subfamily.</text>
</comment>
<evidence type="ECO:0000256" key="3">
    <source>
        <dbReference type="ARBA" id="ARBA00022801"/>
    </source>
</evidence>
<accession>A0A9D1NL84</accession>
<comment type="caution">
    <text evidence="8">The sequence shown here is derived from an EMBL/GenBank/DDBJ whole genome shotgun (WGS) entry which is preliminary data.</text>
</comment>
<dbReference type="NCBIfam" id="TIGR01409">
    <property type="entry name" value="TAT_signal_seq"/>
    <property type="match status" value="1"/>
</dbReference>
<evidence type="ECO:0000313" key="9">
    <source>
        <dbReference type="Proteomes" id="UP000886845"/>
    </source>
</evidence>
<organism evidence="8 9">
    <name type="scientific">Candidatus Spyradenecus faecavium</name>
    <dbReference type="NCBI Taxonomy" id="2840947"/>
    <lineage>
        <taxon>Bacteria</taxon>
        <taxon>Pseudomonadati</taxon>
        <taxon>Lentisphaerota</taxon>
        <taxon>Lentisphaeria</taxon>
        <taxon>Lentisphaerales</taxon>
        <taxon>Lentisphaeraceae</taxon>
        <taxon>Lentisphaeraceae incertae sedis</taxon>
        <taxon>Candidatus Spyradenecus</taxon>
    </lineage>
</organism>
<evidence type="ECO:0000256" key="4">
    <source>
        <dbReference type="ARBA" id="ARBA00023027"/>
    </source>
</evidence>
<sequence>MSLFSTRRGFLKTAGAATIAGTIGCKLPARKFDHVGGLSCAPLETVKVGVIGLGMRGPGAVYRLSAIPGVRVTALGDLFEARVAAPTKWLTDHGFSAPKGYYGGPDEWKKLVDDPDVNLVYVATPWQMHVEMVKYALSHKKHVACEVPMVFHVDDCWDIIDLAEENRVHCMLLENCCYGDSEMLALNMVRQGILGTLVHGEGAYIHDLRAWNFKENSYEGFWRLKWNAQHGGNPYATHGLGPICQYMNVGRGDQMRVLTCLNSGEFGFSEYVKYHAAEIDALKAKSKGKKYGMSDVDALTGPWKQGDMSTSIIKTVKGRTILVQHDTTSPRPYTRINLISGTKGVLQDYPLRIALDPKYEAPHLGWASEAQLREIVAKYRHPLWKESGELAQRLGGHGGMDFLMDLRLCYCLQNGLPLDINVYESCQWSVIAELSEISNANDGAPVEVPDFTRGAWQDLAPLGIETVDLELNQDAKAGQQLNV</sequence>
<comment type="cofactor">
    <cofactor evidence="1">
        <name>NAD(+)</name>
        <dbReference type="ChEBI" id="CHEBI:57540"/>
    </cofactor>
</comment>
<dbReference type="Pfam" id="PF21252">
    <property type="entry name" value="Glyco_hydro_109_C"/>
    <property type="match status" value="1"/>
</dbReference>
<name>A0A9D1NL84_9BACT</name>
<dbReference type="InterPro" id="IPR000683">
    <property type="entry name" value="Gfo/Idh/MocA-like_OxRdtase_N"/>
</dbReference>
<dbReference type="GO" id="GO:0016798">
    <property type="term" value="F:hydrolase activity, acting on glycosyl bonds"/>
    <property type="evidence" value="ECO:0007669"/>
    <property type="project" value="UniProtKB-KW"/>
</dbReference>
<evidence type="ECO:0000259" key="6">
    <source>
        <dbReference type="Pfam" id="PF01408"/>
    </source>
</evidence>
<evidence type="ECO:0000256" key="1">
    <source>
        <dbReference type="ARBA" id="ARBA00001911"/>
    </source>
</evidence>
<dbReference type="InterPro" id="IPR036291">
    <property type="entry name" value="NAD(P)-bd_dom_sf"/>
</dbReference>
<dbReference type="AlphaFoldDB" id="A0A9D1NL84"/>
<protein>
    <submittedName>
        <fullName evidence="8">Gfo/Idh/MocA family oxidoreductase</fullName>
    </submittedName>
</protein>
<feature type="domain" description="Glycosyl hydrolase 109 C-terminal" evidence="7">
    <location>
        <begin position="183"/>
        <end position="363"/>
    </location>
</feature>
<dbReference type="PANTHER" id="PTHR43818">
    <property type="entry name" value="BCDNA.GH03377"/>
    <property type="match status" value="1"/>
</dbReference>
<dbReference type="InterPro" id="IPR006311">
    <property type="entry name" value="TAT_signal"/>
</dbReference>
<dbReference type="InterPro" id="IPR019546">
    <property type="entry name" value="TAT_signal_bac_arc"/>
</dbReference>
<dbReference type="SUPFAM" id="SSF51735">
    <property type="entry name" value="NAD(P)-binding Rossmann-fold domains"/>
    <property type="match status" value="1"/>
</dbReference>
<evidence type="ECO:0000259" key="7">
    <source>
        <dbReference type="Pfam" id="PF21252"/>
    </source>
</evidence>
<reference evidence="8" key="2">
    <citation type="journal article" date="2021" name="PeerJ">
        <title>Extensive microbial diversity within the chicken gut microbiome revealed by metagenomics and culture.</title>
        <authorList>
            <person name="Gilroy R."/>
            <person name="Ravi A."/>
            <person name="Getino M."/>
            <person name="Pursley I."/>
            <person name="Horton D.L."/>
            <person name="Alikhan N.F."/>
            <person name="Baker D."/>
            <person name="Gharbi K."/>
            <person name="Hall N."/>
            <person name="Watson M."/>
            <person name="Adriaenssens E.M."/>
            <person name="Foster-Nyarko E."/>
            <person name="Jarju S."/>
            <person name="Secka A."/>
            <person name="Antonio M."/>
            <person name="Oren A."/>
            <person name="Chaudhuri R.R."/>
            <person name="La Ragione R."/>
            <person name="Hildebrand F."/>
            <person name="Pallen M.J."/>
        </authorList>
    </citation>
    <scope>NUCLEOTIDE SEQUENCE</scope>
    <source>
        <strain evidence="8">35461</strain>
    </source>
</reference>
<dbReference type="PROSITE" id="PS51257">
    <property type="entry name" value="PROKAR_LIPOPROTEIN"/>
    <property type="match status" value="1"/>
</dbReference>